<keyword evidence="1" id="KW-0472">Membrane</keyword>
<sequence length="368" mass="42349">MKINQYIFLILLLACGTQLCYAQKLIVKKDLKSDWKIYQDDQYSLYTEADEEASSVYFQIRLAEFSKDLLYLHDTETFSLFINGKFVASTQHLTLKIDSLRKVFSSAVITCAIHQKAGISKTLVTQIKSSMPLTQKGEIDFEARSSSFRDFAIVSFMILVIMLITIVRLNPKLASDYFSITKIFFLRESDEAQVYSRITSSTNILFYIFCSLMLSYYLMIIFHFVPQHHPIAYSFHSQSFGMAMLQWFKLSGIVLAAFFLKIILIYGLTAMFGSGELASIHFFNWVRVVLIFFGALTIVLSVYFIMHGQQVNFFTTLLQLLAWVLAGWMILIALKLSTRMGRSVFHLFSYICATELIPFLITLKVLYN</sequence>
<accession>A0ABW3KAW5</accession>
<evidence type="ECO:0000313" key="2">
    <source>
        <dbReference type="EMBL" id="MFD1002596.1"/>
    </source>
</evidence>
<dbReference type="Proteomes" id="UP001597112">
    <property type="component" value="Unassembled WGS sequence"/>
</dbReference>
<name>A0ABW3KAW5_9BACT</name>
<dbReference type="EMBL" id="JBHTKA010000008">
    <property type="protein sequence ID" value="MFD1002596.1"/>
    <property type="molecule type" value="Genomic_DNA"/>
</dbReference>
<proteinExistence type="predicted"/>
<dbReference type="InterPro" id="IPR025367">
    <property type="entry name" value="DUF4271"/>
</dbReference>
<reference evidence="3" key="1">
    <citation type="journal article" date="2019" name="Int. J. Syst. Evol. Microbiol.">
        <title>The Global Catalogue of Microorganisms (GCM) 10K type strain sequencing project: providing services to taxonomists for standard genome sequencing and annotation.</title>
        <authorList>
            <consortium name="The Broad Institute Genomics Platform"/>
            <consortium name="The Broad Institute Genome Sequencing Center for Infectious Disease"/>
            <person name="Wu L."/>
            <person name="Ma J."/>
        </authorList>
    </citation>
    <scope>NUCLEOTIDE SEQUENCE [LARGE SCALE GENOMIC DNA]</scope>
    <source>
        <strain evidence="3">CCUG 58938</strain>
    </source>
</reference>
<evidence type="ECO:0000313" key="3">
    <source>
        <dbReference type="Proteomes" id="UP001597112"/>
    </source>
</evidence>
<feature type="transmembrane region" description="Helical" evidence="1">
    <location>
        <begin position="344"/>
        <end position="367"/>
    </location>
</feature>
<dbReference type="Pfam" id="PF14093">
    <property type="entry name" value="DUF4271"/>
    <property type="match status" value="1"/>
</dbReference>
<dbReference type="RefSeq" id="WP_377583932.1">
    <property type="nucleotide sequence ID" value="NZ_JBHTKA010000008.1"/>
</dbReference>
<feature type="transmembrane region" description="Helical" evidence="1">
    <location>
        <begin position="245"/>
        <end position="273"/>
    </location>
</feature>
<evidence type="ECO:0000256" key="1">
    <source>
        <dbReference type="SAM" id="Phobius"/>
    </source>
</evidence>
<feature type="transmembrane region" description="Helical" evidence="1">
    <location>
        <begin position="151"/>
        <end position="169"/>
    </location>
</feature>
<keyword evidence="1" id="KW-1133">Transmembrane helix</keyword>
<protein>
    <submittedName>
        <fullName evidence="2">DUF4271 domain-containing protein</fullName>
    </submittedName>
</protein>
<organism evidence="2 3">
    <name type="scientific">Ohtaekwangia kribbensis</name>
    <dbReference type="NCBI Taxonomy" id="688913"/>
    <lineage>
        <taxon>Bacteria</taxon>
        <taxon>Pseudomonadati</taxon>
        <taxon>Bacteroidota</taxon>
        <taxon>Cytophagia</taxon>
        <taxon>Cytophagales</taxon>
        <taxon>Fulvivirgaceae</taxon>
        <taxon>Ohtaekwangia</taxon>
    </lineage>
</organism>
<gene>
    <name evidence="2" type="ORF">ACFQ21_24940</name>
</gene>
<comment type="caution">
    <text evidence="2">The sequence shown here is derived from an EMBL/GenBank/DDBJ whole genome shotgun (WGS) entry which is preliminary data.</text>
</comment>
<feature type="transmembrane region" description="Helical" evidence="1">
    <location>
        <begin position="204"/>
        <end position="225"/>
    </location>
</feature>
<keyword evidence="3" id="KW-1185">Reference proteome</keyword>
<keyword evidence="1" id="KW-0812">Transmembrane</keyword>
<feature type="transmembrane region" description="Helical" evidence="1">
    <location>
        <begin position="285"/>
        <end position="305"/>
    </location>
</feature>
<dbReference type="PROSITE" id="PS51257">
    <property type="entry name" value="PROKAR_LIPOPROTEIN"/>
    <property type="match status" value="1"/>
</dbReference>
<feature type="transmembrane region" description="Helical" evidence="1">
    <location>
        <begin position="311"/>
        <end position="332"/>
    </location>
</feature>